<proteinExistence type="predicted"/>
<dbReference type="InterPro" id="IPR052336">
    <property type="entry name" value="MlaD_Phospholipid_Transporter"/>
</dbReference>
<protein>
    <submittedName>
        <fullName evidence="3">MCE family protein</fullName>
    </submittedName>
</protein>
<dbReference type="EMBL" id="JBFAKC010000019">
    <property type="protein sequence ID" value="MEV0712164.1"/>
    <property type="molecule type" value="Genomic_DNA"/>
</dbReference>
<dbReference type="InterPro" id="IPR003399">
    <property type="entry name" value="Mce/MlaD"/>
</dbReference>
<feature type="domain" description="Mce/MlaD" evidence="1">
    <location>
        <begin position="53"/>
        <end position="126"/>
    </location>
</feature>
<feature type="domain" description="Mammalian cell entry C-terminal" evidence="2">
    <location>
        <begin position="136"/>
        <end position="318"/>
    </location>
</feature>
<dbReference type="PANTHER" id="PTHR33371:SF18">
    <property type="entry name" value="MCE-FAMILY PROTEIN MCE3C"/>
    <property type="match status" value="1"/>
</dbReference>
<evidence type="ECO:0000259" key="2">
    <source>
        <dbReference type="Pfam" id="PF11887"/>
    </source>
</evidence>
<keyword evidence="4" id="KW-1185">Reference proteome</keyword>
<evidence type="ECO:0000313" key="4">
    <source>
        <dbReference type="Proteomes" id="UP001551695"/>
    </source>
</evidence>
<name>A0ABV3G398_9NOCA</name>
<dbReference type="RefSeq" id="WP_357789020.1">
    <property type="nucleotide sequence ID" value="NZ_JBFAKC010000019.1"/>
</dbReference>
<evidence type="ECO:0000259" key="1">
    <source>
        <dbReference type="Pfam" id="PF02470"/>
    </source>
</evidence>
<comment type="caution">
    <text evidence="3">The sequence shown here is derived from an EMBL/GenBank/DDBJ whole genome shotgun (WGS) entry which is preliminary data.</text>
</comment>
<dbReference type="NCBIfam" id="TIGR00996">
    <property type="entry name" value="Mtu_fam_mce"/>
    <property type="match status" value="1"/>
</dbReference>
<dbReference type="InterPro" id="IPR005693">
    <property type="entry name" value="Mce"/>
</dbReference>
<dbReference type="InterPro" id="IPR024516">
    <property type="entry name" value="Mce_C"/>
</dbReference>
<gene>
    <name evidence="3" type="ORF">AB0I48_31850</name>
</gene>
<dbReference type="Pfam" id="PF02470">
    <property type="entry name" value="MlaD"/>
    <property type="match status" value="1"/>
</dbReference>
<dbReference type="Proteomes" id="UP001551695">
    <property type="component" value="Unassembled WGS sequence"/>
</dbReference>
<evidence type="ECO:0000313" key="3">
    <source>
        <dbReference type="EMBL" id="MEV0712164.1"/>
    </source>
</evidence>
<accession>A0ABV3G398</accession>
<reference evidence="3 4" key="1">
    <citation type="submission" date="2024-06" db="EMBL/GenBank/DDBJ databases">
        <title>The Natural Products Discovery Center: Release of the First 8490 Sequenced Strains for Exploring Actinobacteria Biosynthetic Diversity.</title>
        <authorList>
            <person name="Kalkreuter E."/>
            <person name="Kautsar S.A."/>
            <person name="Yang D."/>
            <person name="Bader C.D."/>
            <person name="Teijaro C.N."/>
            <person name="Fluegel L."/>
            <person name="Davis C.M."/>
            <person name="Simpson J.R."/>
            <person name="Lauterbach L."/>
            <person name="Steele A.D."/>
            <person name="Gui C."/>
            <person name="Meng S."/>
            <person name="Li G."/>
            <person name="Viehrig K."/>
            <person name="Ye F."/>
            <person name="Su P."/>
            <person name="Kiefer A.F."/>
            <person name="Nichols A."/>
            <person name="Cepeda A.J."/>
            <person name="Yan W."/>
            <person name="Fan B."/>
            <person name="Jiang Y."/>
            <person name="Adhikari A."/>
            <person name="Zheng C.-J."/>
            <person name="Schuster L."/>
            <person name="Cowan T.M."/>
            <person name="Smanski M.J."/>
            <person name="Chevrette M.G."/>
            <person name="De Carvalho L.P.S."/>
            <person name="Shen B."/>
        </authorList>
    </citation>
    <scope>NUCLEOTIDE SEQUENCE [LARGE SCALE GENOMIC DNA]</scope>
    <source>
        <strain evidence="3 4">NPDC050403</strain>
    </source>
</reference>
<sequence>MSTPSSRSGRMLAALRQPLESRNSRMLGLVALVVLIGLLAATVGFSSIGIGERSYDAEFAQAAGLRVGDGVTVAGVQVGTVTGQELTGDRVLVTFRVDNDVHLGAETTAAIKLTTLLGARYLELLPAGDGEVADRRIRLSHTAVPYDLQAALENATTTFEQIDAKQIGTSLDALATQLDGVPAVLPGVLTNIRALANILGSRRDELGSLLSGVRELTSVVNSQQDDVATIVTVGRDLLRDITSRRGAIELLMSATTRLVEQIRQIIVDDRPKVDELLDGLNDLLGSLARHDDLLRNTLEILPVAVRNLANSAGNGNSVDFDAPGGVLVDSWMCAISGRADQANLPPYFGDCE</sequence>
<dbReference type="Pfam" id="PF11887">
    <property type="entry name" value="Mce4_CUP1"/>
    <property type="match status" value="1"/>
</dbReference>
<dbReference type="PANTHER" id="PTHR33371">
    <property type="entry name" value="INTERMEMBRANE PHOSPHOLIPID TRANSPORT SYSTEM BINDING PROTEIN MLAD-RELATED"/>
    <property type="match status" value="1"/>
</dbReference>
<organism evidence="3 4">
    <name type="scientific">Nocardia aurea</name>
    <dbReference type="NCBI Taxonomy" id="2144174"/>
    <lineage>
        <taxon>Bacteria</taxon>
        <taxon>Bacillati</taxon>
        <taxon>Actinomycetota</taxon>
        <taxon>Actinomycetes</taxon>
        <taxon>Mycobacteriales</taxon>
        <taxon>Nocardiaceae</taxon>
        <taxon>Nocardia</taxon>
    </lineage>
</organism>